<evidence type="ECO:0000313" key="16">
    <source>
        <dbReference type="WBParaSite" id="GPUH_0002315701-mRNA-1"/>
    </source>
</evidence>
<evidence type="ECO:0000256" key="10">
    <source>
        <dbReference type="ARBA" id="ARBA00041392"/>
    </source>
</evidence>
<evidence type="ECO:0000256" key="6">
    <source>
        <dbReference type="ARBA" id="ARBA00022679"/>
    </source>
</evidence>
<evidence type="ECO:0000313" key="15">
    <source>
        <dbReference type="Proteomes" id="UP000271098"/>
    </source>
</evidence>
<evidence type="ECO:0000256" key="13">
    <source>
        <dbReference type="ARBA" id="ARBA00043219"/>
    </source>
</evidence>
<dbReference type="WBParaSite" id="GPUH_0002315701-mRNA-1">
    <property type="protein sequence ID" value="GPUH_0002315701-mRNA-1"/>
    <property type="gene ID" value="GPUH_0002315701"/>
</dbReference>
<dbReference type="PROSITE" id="PS51147">
    <property type="entry name" value="PFTA"/>
    <property type="match status" value="3"/>
</dbReference>
<evidence type="ECO:0000256" key="7">
    <source>
        <dbReference type="ARBA" id="ARBA00022737"/>
    </source>
</evidence>
<dbReference type="EC" id="2.5.1.59" evidence="3"/>
<evidence type="ECO:0000256" key="8">
    <source>
        <dbReference type="ARBA" id="ARBA00022842"/>
    </source>
</evidence>
<dbReference type="PANTHER" id="PTHR11129">
    <property type="entry name" value="PROTEIN FARNESYLTRANSFERASE ALPHA SUBUNIT/RAB GERANYLGERANYL TRANSFERASE ALPHA SUBUNIT"/>
    <property type="match status" value="1"/>
</dbReference>
<evidence type="ECO:0000256" key="5">
    <source>
        <dbReference type="ARBA" id="ARBA00022602"/>
    </source>
</evidence>
<dbReference type="OrthoDB" id="272289at2759"/>
<evidence type="ECO:0000256" key="9">
    <source>
        <dbReference type="ARBA" id="ARBA00040965"/>
    </source>
</evidence>
<dbReference type="Pfam" id="PF01239">
    <property type="entry name" value="PPTA"/>
    <property type="match status" value="3"/>
</dbReference>
<sequence length="153" mass="18488">MRLNEPKHSNSVFAFNYYFLFGYNLSHNSAKYANYFCRCVELNPANYTVWQYRRALLKALKIDLNKEFDYIAEVIEDNPKNYQVWHHRRTLVEWTNDASRELDFTAQMLDEESKNYHAWQHRHWVVETFGLFRTQELDFSAALMLEDMRNNSA</sequence>
<keyword evidence="7" id="KW-0677">Repeat</keyword>
<reference evidence="14 15" key="2">
    <citation type="submission" date="2018-11" db="EMBL/GenBank/DDBJ databases">
        <authorList>
            <consortium name="Pathogen Informatics"/>
        </authorList>
    </citation>
    <scope>NUCLEOTIDE SEQUENCE [LARGE SCALE GENOMIC DNA]</scope>
</reference>
<name>A0A183EQ87_9BILA</name>
<dbReference type="GO" id="GO:0005965">
    <property type="term" value="C:protein farnesyltransferase complex"/>
    <property type="evidence" value="ECO:0007669"/>
    <property type="project" value="TreeGrafter"/>
</dbReference>
<evidence type="ECO:0000313" key="14">
    <source>
        <dbReference type="EMBL" id="VDN41028.1"/>
    </source>
</evidence>
<keyword evidence="6" id="KW-0808">Transferase</keyword>
<evidence type="ECO:0000256" key="4">
    <source>
        <dbReference type="ARBA" id="ARBA00012702"/>
    </source>
</evidence>
<dbReference type="PANTHER" id="PTHR11129:SF1">
    <property type="entry name" value="PROTEIN FARNESYLTRANSFERASE_GERANYLGERANYLTRANSFERASE TYPE-1 SUBUNIT ALPHA"/>
    <property type="match status" value="1"/>
</dbReference>
<evidence type="ECO:0000256" key="2">
    <source>
        <dbReference type="ARBA" id="ARBA00006734"/>
    </source>
</evidence>
<dbReference type="GO" id="GO:0004660">
    <property type="term" value="F:protein farnesyltransferase activity"/>
    <property type="evidence" value="ECO:0007669"/>
    <property type="project" value="UniProtKB-EC"/>
</dbReference>
<accession>A0A183EQ87</accession>
<organism evidence="16">
    <name type="scientific">Gongylonema pulchrum</name>
    <dbReference type="NCBI Taxonomy" id="637853"/>
    <lineage>
        <taxon>Eukaryota</taxon>
        <taxon>Metazoa</taxon>
        <taxon>Ecdysozoa</taxon>
        <taxon>Nematoda</taxon>
        <taxon>Chromadorea</taxon>
        <taxon>Rhabditida</taxon>
        <taxon>Spirurina</taxon>
        <taxon>Spiruromorpha</taxon>
        <taxon>Spiruroidea</taxon>
        <taxon>Gongylonematidae</taxon>
        <taxon>Gongylonema</taxon>
    </lineage>
</organism>
<dbReference type="SUPFAM" id="SSF48439">
    <property type="entry name" value="Protein prenylyltransferase"/>
    <property type="match status" value="1"/>
</dbReference>
<evidence type="ECO:0000256" key="12">
    <source>
        <dbReference type="ARBA" id="ARBA00043086"/>
    </source>
</evidence>
<dbReference type="GO" id="GO:0005953">
    <property type="term" value="C:CAAX-protein geranylgeranyltransferase complex"/>
    <property type="evidence" value="ECO:0007669"/>
    <property type="project" value="TreeGrafter"/>
</dbReference>
<dbReference type="GO" id="GO:0004662">
    <property type="term" value="F:CAAX-protein geranylgeranyltransferase activity"/>
    <property type="evidence" value="ECO:0007669"/>
    <property type="project" value="UniProtKB-EC"/>
</dbReference>
<keyword evidence="15" id="KW-1185">Reference proteome</keyword>
<evidence type="ECO:0000256" key="1">
    <source>
        <dbReference type="ARBA" id="ARBA00001946"/>
    </source>
</evidence>
<proteinExistence type="inferred from homology"/>
<dbReference type="Gene3D" id="1.25.40.120">
    <property type="entry name" value="Protein prenylyltransferase"/>
    <property type="match status" value="1"/>
</dbReference>
<keyword evidence="8" id="KW-0460">Magnesium</keyword>
<keyword evidence="5" id="KW-0637">Prenyltransferase</keyword>
<gene>
    <name evidence="14" type="ORF">GPUH_LOCUS23128</name>
</gene>
<dbReference type="Proteomes" id="UP000271098">
    <property type="component" value="Unassembled WGS sequence"/>
</dbReference>
<protein>
    <recommendedName>
        <fullName evidence="9">Protein farnesyltransferase/geranylgeranyltransferase type-1 subunit alpha</fullName>
        <ecNumber evidence="4">2.5.1.58</ecNumber>
        <ecNumber evidence="3">2.5.1.59</ecNumber>
    </recommendedName>
    <alternativeName>
        <fullName evidence="12">CAAX farnesyltransferase subunit alpha</fullName>
    </alternativeName>
    <alternativeName>
        <fullName evidence="11">FTase-alpha</fullName>
    </alternativeName>
    <alternativeName>
        <fullName evidence="10">Ras proteins prenyltransferase subunit alpha</fullName>
    </alternativeName>
    <alternativeName>
        <fullName evidence="13">Type I protein geranyl-geranyltransferase subunit alpha</fullName>
    </alternativeName>
</protein>
<reference evidence="16" key="1">
    <citation type="submission" date="2016-06" db="UniProtKB">
        <authorList>
            <consortium name="WormBaseParasite"/>
        </authorList>
    </citation>
    <scope>IDENTIFICATION</scope>
</reference>
<dbReference type="InterPro" id="IPR002088">
    <property type="entry name" value="Prenyl_trans_a"/>
</dbReference>
<comment type="similarity">
    <text evidence="2">Belongs to the protein prenyltransferase subunit alpha family.</text>
</comment>
<dbReference type="AlphaFoldDB" id="A0A183EQ87"/>
<evidence type="ECO:0000256" key="11">
    <source>
        <dbReference type="ARBA" id="ARBA00042436"/>
    </source>
</evidence>
<dbReference type="EC" id="2.5.1.58" evidence="4"/>
<evidence type="ECO:0000256" key="3">
    <source>
        <dbReference type="ARBA" id="ARBA00012700"/>
    </source>
</evidence>
<comment type="cofactor">
    <cofactor evidence="1">
        <name>Mg(2+)</name>
        <dbReference type="ChEBI" id="CHEBI:18420"/>
    </cofactor>
</comment>
<dbReference type="EMBL" id="UYRT01096894">
    <property type="protein sequence ID" value="VDN41028.1"/>
    <property type="molecule type" value="Genomic_DNA"/>
</dbReference>